<feature type="transmembrane region" description="Helical" evidence="1">
    <location>
        <begin position="12"/>
        <end position="30"/>
    </location>
</feature>
<protein>
    <submittedName>
        <fullName evidence="2">Uncharacterized protein</fullName>
    </submittedName>
</protein>
<accession>A0A142BHD3</accession>
<keyword evidence="1" id="KW-0472">Membrane</keyword>
<keyword evidence="1" id="KW-0812">Transmembrane</keyword>
<dbReference type="Proteomes" id="UP000071065">
    <property type="component" value="Chromosome"/>
</dbReference>
<gene>
    <name evidence="2" type="ORF">EZMO1_4237</name>
</gene>
<dbReference type="EMBL" id="CP013251">
    <property type="protein sequence ID" value="AMO58159.1"/>
    <property type="molecule type" value="Genomic_DNA"/>
</dbReference>
<organism evidence="2 3">
    <name type="scientific">Endozoicomonas montiporae CL-33</name>
    <dbReference type="NCBI Taxonomy" id="570277"/>
    <lineage>
        <taxon>Bacteria</taxon>
        <taxon>Pseudomonadati</taxon>
        <taxon>Pseudomonadota</taxon>
        <taxon>Gammaproteobacteria</taxon>
        <taxon>Oceanospirillales</taxon>
        <taxon>Endozoicomonadaceae</taxon>
        <taxon>Endozoicomonas</taxon>
    </lineage>
</organism>
<name>A0A142BHD3_9GAMM</name>
<evidence type="ECO:0000313" key="3">
    <source>
        <dbReference type="Proteomes" id="UP000071065"/>
    </source>
</evidence>
<evidence type="ECO:0000313" key="2">
    <source>
        <dbReference type="EMBL" id="AMO58159.1"/>
    </source>
</evidence>
<evidence type="ECO:0000256" key="1">
    <source>
        <dbReference type="SAM" id="Phobius"/>
    </source>
</evidence>
<dbReference type="KEGG" id="emp:EZMO1_4237"/>
<keyword evidence="1" id="KW-1133">Transmembrane helix</keyword>
<proteinExistence type="predicted"/>
<dbReference type="STRING" id="570277.EZMO1_4237"/>
<dbReference type="PATRIC" id="fig|570277.3.peg.4550"/>
<dbReference type="AlphaFoldDB" id="A0A142BHD3"/>
<sequence length="133" mass="15036">MRVFGHMVRSRLYLPVQISSYGGLCVGFLAHLNGHYYRQPAFLSLIIHSGAIKSALDKRLLNPDHIFRLVALGPRMASRFLQHLPESECEGLGLGVLLDENLAIFDQFDRDFPEQEWLRNSCLEGGVGITLQR</sequence>
<reference evidence="2 3" key="1">
    <citation type="journal article" date="2016" name="Front. Microbiol.">
        <title>Genomic Insight into the Host-Endosymbiont Relationship of Endozoicomonas montiporae CL-33(T) with its Coral Host.</title>
        <authorList>
            <person name="Ding J.-Y."/>
            <person name="Shiu J.-H."/>
            <person name="Chen W.-M."/>
            <person name="Chiang Y.-R."/>
            <person name="Tang S.-L."/>
        </authorList>
    </citation>
    <scope>NUCLEOTIDE SEQUENCE [LARGE SCALE GENOMIC DNA]</scope>
    <source>
        <strain evidence="2 3">CL-33</strain>
    </source>
</reference>